<reference evidence="3" key="1">
    <citation type="journal article" date="2015" name="PLoS Genet.">
        <title>The dynamic genome and transcriptome of the human fungal pathogen Blastomyces and close relative Emmonsia.</title>
        <authorList>
            <person name="Munoz J.F."/>
            <person name="Gauthier G.M."/>
            <person name="Desjardins C.A."/>
            <person name="Gallo J.E."/>
            <person name="Holder J."/>
            <person name="Sullivan T.D."/>
            <person name="Marty A.J."/>
            <person name="Carmen J.C."/>
            <person name="Chen Z."/>
            <person name="Ding L."/>
            <person name="Gujja S."/>
            <person name="Magrini V."/>
            <person name="Misas E."/>
            <person name="Mitreva M."/>
            <person name="Priest M."/>
            <person name="Saif S."/>
            <person name="Whiston E.A."/>
            <person name="Young S."/>
            <person name="Zeng Q."/>
            <person name="Goldman W.E."/>
            <person name="Mardis E.R."/>
            <person name="Taylor J.W."/>
            <person name="McEwen J.G."/>
            <person name="Clay O.K."/>
            <person name="Klein B.S."/>
            <person name="Cuomo C.A."/>
        </authorList>
    </citation>
    <scope>NUCLEOTIDE SEQUENCE [LARGE SCALE GENOMIC DNA]</scope>
    <source>
        <strain evidence="3">UAMH 3008</strain>
    </source>
</reference>
<dbReference type="AlphaFoldDB" id="A0A0G2IZD8"/>
<evidence type="ECO:0000313" key="2">
    <source>
        <dbReference type="EMBL" id="KKZ61364.1"/>
    </source>
</evidence>
<gene>
    <name evidence="2" type="ORF">EMCG_04009</name>
</gene>
<feature type="compositionally biased region" description="Basic and acidic residues" evidence="1">
    <location>
        <begin position="10"/>
        <end position="61"/>
    </location>
</feature>
<dbReference type="EMBL" id="LCZI01001308">
    <property type="protein sequence ID" value="KKZ61364.1"/>
    <property type="molecule type" value="Genomic_DNA"/>
</dbReference>
<feature type="region of interest" description="Disordered" evidence="1">
    <location>
        <begin position="1"/>
        <end position="89"/>
    </location>
</feature>
<evidence type="ECO:0000256" key="1">
    <source>
        <dbReference type="SAM" id="MobiDB-lite"/>
    </source>
</evidence>
<evidence type="ECO:0000313" key="3">
    <source>
        <dbReference type="Proteomes" id="UP000034164"/>
    </source>
</evidence>
<proteinExistence type="predicted"/>
<protein>
    <submittedName>
        <fullName evidence="2">Uncharacterized protein</fullName>
    </submittedName>
</protein>
<organism evidence="2 3">
    <name type="scientific">[Emmonsia] crescens</name>
    <dbReference type="NCBI Taxonomy" id="73230"/>
    <lineage>
        <taxon>Eukaryota</taxon>
        <taxon>Fungi</taxon>
        <taxon>Dikarya</taxon>
        <taxon>Ascomycota</taxon>
        <taxon>Pezizomycotina</taxon>
        <taxon>Eurotiomycetes</taxon>
        <taxon>Eurotiomycetidae</taxon>
        <taxon>Onygenales</taxon>
        <taxon>Ajellomycetaceae</taxon>
        <taxon>Emergomyces</taxon>
    </lineage>
</organism>
<comment type="caution">
    <text evidence="2">The sequence shown here is derived from an EMBL/GenBank/DDBJ whole genome shotgun (WGS) entry which is preliminary data.</text>
</comment>
<dbReference type="VEuPathDB" id="FungiDB:EMCG_04009"/>
<dbReference type="Proteomes" id="UP000034164">
    <property type="component" value="Unassembled WGS sequence"/>
</dbReference>
<sequence length="131" mass="15055">MKYPQLQSTIDREEKKDKRWLRKEERKKEAKASGNVREEERLRERRAFGGEAEPKEQWSREAKKHGRRSPDWTGLLKSNAPGSVFGETSKQLWPDPALLRLLREKTLESKVDGDKVACSPGSRPKNVSALA</sequence>
<accession>A0A0G2IZD8</accession>
<feature type="region of interest" description="Disordered" evidence="1">
    <location>
        <begin position="110"/>
        <end position="131"/>
    </location>
</feature>
<name>A0A0G2IZD8_9EURO</name>